<dbReference type="Proteomes" id="UP000646877">
    <property type="component" value="Unassembled WGS sequence"/>
</dbReference>
<evidence type="ECO:0000313" key="5">
    <source>
        <dbReference type="Proteomes" id="UP001304419"/>
    </source>
</evidence>
<dbReference type="Pfam" id="PF10947">
    <property type="entry name" value="DUF2628"/>
    <property type="match status" value="1"/>
</dbReference>
<evidence type="ECO:0000313" key="4">
    <source>
        <dbReference type="Proteomes" id="UP000646877"/>
    </source>
</evidence>
<keyword evidence="1" id="KW-0472">Membrane</keyword>
<dbReference type="AlphaFoldDB" id="A0A8I2GZU7"/>
<proteinExistence type="predicted"/>
<keyword evidence="1" id="KW-0812">Transmembrane</keyword>
<dbReference type="InterPro" id="IPR024399">
    <property type="entry name" value="DUF2628"/>
</dbReference>
<accession>A0A8I2GZU7</accession>
<keyword evidence="1" id="KW-1133">Transmembrane helix</keyword>
<evidence type="ECO:0000313" key="3">
    <source>
        <dbReference type="EMBL" id="WOX28317.1"/>
    </source>
</evidence>
<keyword evidence="5" id="KW-1185">Reference proteome</keyword>
<dbReference type="RefSeq" id="WP_193521891.1">
    <property type="nucleotide sequence ID" value="NZ_CBCSDF010000010.1"/>
</dbReference>
<evidence type="ECO:0000313" key="2">
    <source>
        <dbReference type="EMBL" id="NLR21777.1"/>
    </source>
</evidence>
<dbReference type="EMBL" id="WEIA01000005">
    <property type="protein sequence ID" value="NLR21777.1"/>
    <property type="molecule type" value="Genomic_DNA"/>
</dbReference>
<name>A0A8I2GZU7_9GAMM</name>
<feature type="transmembrane region" description="Helical" evidence="1">
    <location>
        <begin position="159"/>
        <end position="176"/>
    </location>
</feature>
<organism evidence="2 4">
    <name type="scientific">Pseudoalteromonas maricaloris</name>
    <dbReference type="NCBI Taxonomy" id="184924"/>
    <lineage>
        <taxon>Bacteria</taxon>
        <taxon>Pseudomonadati</taxon>
        <taxon>Pseudomonadota</taxon>
        <taxon>Gammaproteobacteria</taxon>
        <taxon>Alteromonadales</taxon>
        <taxon>Pseudoalteromonadaceae</taxon>
        <taxon>Pseudoalteromonas</taxon>
    </lineage>
</organism>
<feature type="transmembrane region" description="Helical" evidence="1">
    <location>
        <begin position="136"/>
        <end position="152"/>
    </location>
</feature>
<evidence type="ECO:0000256" key="1">
    <source>
        <dbReference type="SAM" id="Phobius"/>
    </source>
</evidence>
<reference evidence="2" key="1">
    <citation type="submission" date="2019-10" db="EMBL/GenBank/DDBJ databases">
        <authorList>
            <person name="Paulsen S."/>
        </authorList>
    </citation>
    <scope>NUCLEOTIDE SEQUENCE</scope>
    <source>
        <strain evidence="2">LMG 19692</strain>
    </source>
</reference>
<reference evidence="3 5" key="2">
    <citation type="submission" date="2023-10" db="EMBL/GenBank/DDBJ databases">
        <title>To unveil natural product biosynthetic capacity in Pseudoalteromonas.</title>
        <authorList>
            <person name="Wang J."/>
        </authorList>
    </citation>
    <scope>NUCLEOTIDE SEQUENCE [LARGE SCALE GENOMIC DNA]</scope>
    <source>
        <strain evidence="3 5">DSM 15914</strain>
    </source>
</reference>
<protein>
    <submittedName>
        <fullName evidence="2">DUF2628 domain-containing protein</fullName>
    </submittedName>
</protein>
<sequence length="378" mass="43437">MSDLKFKVIFNGKIKDGYSKEKLGKSLCRFLKIDPKNYEKLFDGRNYALKKQLSEEQAKQIKKKLLSIGIISSIAVEQAKVDTNAEIKTSKKNVVESKFWQERFDILDSLPKTNSILSLSKTKEFKALDNKSSRKITFNLLAFFFGTFYYFFKGMWEKGIVIAFLSVTYAFMLSIVEEALEIQFYSAIYWAAPASITAVTATFDYYKKVSENQRIWPALKILNNKATLVSMATISILTSILPTLDISPINYNNSINSVKNGYLDYNKATTVGHAFDNWSSCKKKNWSEFTTKNKINIVEFKCITDFGNVVEKDLWGKDKIYIEKAIIFQFTLNHDGSFQINSIDYSNTPLDGEKTEFSATSFFDLKYWLYIVYSNSDI</sequence>
<dbReference type="EMBL" id="CP137578">
    <property type="protein sequence ID" value="WOX28317.1"/>
    <property type="molecule type" value="Genomic_DNA"/>
</dbReference>
<gene>
    <name evidence="2" type="ORF">F9Y85_10680</name>
    <name evidence="3" type="ORF">R5H13_17065</name>
</gene>
<dbReference type="Proteomes" id="UP001304419">
    <property type="component" value="Chromosome 1"/>
</dbReference>